<evidence type="ECO:0000256" key="7">
    <source>
        <dbReference type="PROSITE-ProRule" id="PRU01091"/>
    </source>
</evidence>
<dbReference type="Pfam" id="PF00072">
    <property type="entry name" value="Response_reg"/>
    <property type="match status" value="1"/>
</dbReference>
<dbReference type="SMART" id="SM00448">
    <property type="entry name" value="REC"/>
    <property type="match status" value="1"/>
</dbReference>
<dbReference type="PROSITE" id="PS51755">
    <property type="entry name" value="OMPR_PHOB"/>
    <property type="match status" value="1"/>
</dbReference>
<dbReference type="RefSeq" id="WP_264851310.1">
    <property type="nucleotide sequence ID" value="NZ_BRXR01000001.1"/>
</dbReference>
<dbReference type="Pfam" id="PF00486">
    <property type="entry name" value="Trans_reg_C"/>
    <property type="match status" value="1"/>
</dbReference>
<feature type="domain" description="Response regulatory" evidence="8">
    <location>
        <begin position="21"/>
        <end position="134"/>
    </location>
</feature>
<comment type="caution">
    <text evidence="10">The sequence shown here is derived from an EMBL/GenBank/DDBJ whole genome shotgun (WGS) entry which is preliminary data.</text>
</comment>
<dbReference type="PROSITE" id="PS50110">
    <property type="entry name" value="RESPONSE_REGULATORY"/>
    <property type="match status" value="1"/>
</dbReference>
<dbReference type="PANTHER" id="PTHR48111">
    <property type="entry name" value="REGULATOR OF RPOS"/>
    <property type="match status" value="1"/>
</dbReference>
<evidence type="ECO:0000256" key="4">
    <source>
        <dbReference type="ARBA" id="ARBA00023163"/>
    </source>
</evidence>
<dbReference type="InterPro" id="IPR016032">
    <property type="entry name" value="Sig_transdc_resp-reg_C-effctor"/>
</dbReference>
<keyword evidence="11" id="KW-1185">Reference proteome</keyword>
<evidence type="ECO:0000313" key="11">
    <source>
        <dbReference type="Proteomes" id="UP001208567"/>
    </source>
</evidence>
<evidence type="ECO:0000256" key="3">
    <source>
        <dbReference type="ARBA" id="ARBA00023125"/>
    </source>
</evidence>
<keyword evidence="2" id="KW-0805">Transcription regulation</keyword>
<feature type="modified residue" description="4-aspartylphosphate" evidence="6">
    <location>
        <position position="70"/>
    </location>
</feature>
<dbReference type="Gene3D" id="1.10.10.10">
    <property type="entry name" value="Winged helix-like DNA-binding domain superfamily/Winged helix DNA-binding domain"/>
    <property type="match status" value="1"/>
</dbReference>
<keyword evidence="3 7" id="KW-0238">DNA-binding</keyword>
<dbReference type="InterPro" id="IPR001867">
    <property type="entry name" value="OmpR/PhoB-type_DNA-bd"/>
</dbReference>
<dbReference type="InterPro" id="IPR036388">
    <property type="entry name" value="WH-like_DNA-bd_sf"/>
</dbReference>
<proteinExistence type="predicted"/>
<evidence type="ECO:0000256" key="5">
    <source>
        <dbReference type="ARBA" id="ARBA00024867"/>
    </source>
</evidence>
<protein>
    <recommendedName>
        <fullName evidence="1">Stage 0 sporulation protein A homolog</fullName>
    </recommendedName>
</protein>
<dbReference type="Gene3D" id="6.10.250.690">
    <property type="match status" value="1"/>
</dbReference>
<dbReference type="InterPro" id="IPR011006">
    <property type="entry name" value="CheY-like_superfamily"/>
</dbReference>
<sequence length="248" mass="28636">MFPQYTLSTNNLILGGISINNLLLIEDNLEIAELVEHHLNSEGLHVLTANDGEEALNLFFKNKFDLILLDLMLPKLPGKEVLRKIREHSSIPILIISAKDSEFDKILGLELGADDYITKPFSLLELTARVQAALRRVNYYTINEDSKSDFITLGPFTLNFDTYQLFKDDEPINLTAKEFEILKLFFENPKKVFTKAQIFSRVWEDDFIKDENTVMVHIRRLREKIENDPSDPKYIKTIWGIGYKLGDI</sequence>
<reference evidence="10 11" key="1">
    <citation type="journal article" date="2024" name="Int. J. Syst. Evol. Microbiol.">
        <title>Clostridium omnivorum sp. nov., isolated from anoxic soil under the treatment of reductive soil disinfestation.</title>
        <authorList>
            <person name="Ueki A."/>
            <person name="Tonouchi A."/>
            <person name="Kaku N."/>
            <person name="Honma S."/>
            <person name="Ueki K."/>
        </authorList>
    </citation>
    <scope>NUCLEOTIDE SEQUENCE [LARGE SCALE GENOMIC DNA]</scope>
    <source>
        <strain evidence="10 11">E14</strain>
    </source>
</reference>
<dbReference type="PANTHER" id="PTHR48111:SF26">
    <property type="entry name" value="STAGE 0 SPORULATION PROTEIN A HOMOLOG"/>
    <property type="match status" value="1"/>
</dbReference>
<evidence type="ECO:0000259" key="8">
    <source>
        <dbReference type="PROSITE" id="PS50110"/>
    </source>
</evidence>
<dbReference type="InterPro" id="IPR039420">
    <property type="entry name" value="WalR-like"/>
</dbReference>
<dbReference type="SUPFAM" id="SSF52172">
    <property type="entry name" value="CheY-like"/>
    <property type="match status" value="1"/>
</dbReference>
<feature type="DNA-binding region" description="OmpR/PhoB-type" evidence="7">
    <location>
        <begin position="148"/>
        <end position="247"/>
    </location>
</feature>
<dbReference type="SMART" id="SM00862">
    <property type="entry name" value="Trans_reg_C"/>
    <property type="match status" value="1"/>
</dbReference>
<evidence type="ECO:0000256" key="1">
    <source>
        <dbReference type="ARBA" id="ARBA00018672"/>
    </source>
</evidence>
<dbReference type="InterPro" id="IPR001789">
    <property type="entry name" value="Sig_transdc_resp-reg_receiver"/>
</dbReference>
<keyword evidence="6" id="KW-0597">Phosphoprotein</keyword>
<evidence type="ECO:0000256" key="6">
    <source>
        <dbReference type="PROSITE-ProRule" id="PRU00169"/>
    </source>
</evidence>
<evidence type="ECO:0000256" key="2">
    <source>
        <dbReference type="ARBA" id="ARBA00023015"/>
    </source>
</evidence>
<accession>A0ABQ5N9R1</accession>
<comment type="function">
    <text evidence="5">May play the central regulatory role in sporulation. It may be an element of the effector pathway responsible for the activation of sporulation genes in response to nutritional stress. Spo0A may act in concert with spo0H (a sigma factor) to control the expression of some genes that are critical to the sporulation process.</text>
</comment>
<name>A0ABQ5N9R1_9CLOT</name>
<evidence type="ECO:0000313" key="10">
    <source>
        <dbReference type="EMBL" id="GLC31998.1"/>
    </source>
</evidence>
<evidence type="ECO:0000259" key="9">
    <source>
        <dbReference type="PROSITE" id="PS51755"/>
    </source>
</evidence>
<dbReference type="SUPFAM" id="SSF46894">
    <property type="entry name" value="C-terminal effector domain of the bipartite response regulators"/>
    <property type="match status" value="1"/>
</dbReference>
<gene>
    <name evidence="10" type="primary">ycbL</name>
    <name evidence="10" type="ORF">bsdE14_34080</name>
</gene>
<dbReference type="EMBL" id="BRXR01000001">
    <property type="protein sequence ID" value="GLC31998.1"/>
    <property type="molecule type" value="Genomic_DNA"/>
</dbReference>
<feature type="domain" description="OmpR/PhoB-type" evidence="9">
    <location>
        <begin position="148"/>
        <end position="247"/>
    </location>
</feature>
<dbReference type="Gene3D" id="3.40.50.2300">
    <property type="match status" value="1"/>
</dbReference>
<dbReference type="Proteomes" id="UP001208567">
    <property type="component" value="Unassembled WGS sequence"/>
</dbReference>
<keyword evidence="4" id="KW-0804">Transcription</keyword>
<organism evidence="10 11">
    <name type="scientific">Clostridium omnivorum</name>
    <dbReference type="NCBI Taxonomy" id="1604902"/>
    <lineage>
        <taxon>Bacteria</taxon>
        <taxon>Bacillati</taxon>
        <taxon>Bacillota</taxon>
        <taxon>Clostridia</taxon>
        <taxon>Eubacteriales</taxon>
        <taxon>Clostridiaceae</taxon>
        <taxon>Clostridium</taxon>
    </lineage>
</organism>
<dbReference type="CDD" id="cd00383">
    <property type="entry name" value="trans_reg_C"/>
    <property type="match status" value="1"/>
</dbReference>